<dbReference type="EMBL" id="CP001715">
    <property type="protein sequence ID" value="ACV33851.1"/>
    <property type="molecule type" value="Genomic_DNA"/>
</dbReference>
<dbReference type="PANTHER" id="PTHR11108">
    <property type="entry name" value="FERROCHELATASE"/>
    <property type="match status" value="1"/>
</dbReference>
<evidence type="ECO:0000256" key="10">
    <source>
        <dbReference type="RuleBase" id="RU000607"/>
    </source>
</evidence>
<evidence type="ECO:0000256" key="2">
    <source>
        <dbReference type="ARBA" id="ARBA00022490"/>
    </source>
</evidence>
<name>C7RL29_ACCRE</name>
<keyword evidence="4 9" id="KW-0408">Iron</keyword>
<dbReference type="STRING" id="522306.CAP2UW1_0500"/>
<organism evidence="11">
    <name type="scientific">Accumulibacter regalis</name>
    <dbReference type="NCBI Taxonomy" id="522306"/>
    <lineage>
        <taxon>Bacteria</taxon>
        <taxon>Pseudomonadati</taxon>
        <taxon>Pseudomonadota</taxon>
        <taxon>Betaproteobacteria</taxon>
        <taxon>Candidatus Accumulibacter</taxon>
    </lineage>
</organism>
<comment type="function">
    <text evidence="9 10">Catalyzes the ferrous insertion into protoporphyrin IX.</text>
</comment>
<dbReference type="OrthoDB" id="9809741at2"/>
<evidence type="ECO:0000313" key="11">
    <source>
        <dbReference type="EMBL" id="ACV33851.1"/>
    </source>
</evidence>
<dbReference type="HOGENOM" id="CLU_018884_0_0_4"/>
<dbReference type="UniPathway" id="UPA00252">
    <property type="reaction ID" value="UER00325"/>
</dbReference>
<sequence length="367" mass="40516">MPSYLTEPTYRHGSPALTGVLLINLGTPEAPSAPAVRRYLGEFLADPRVVEIPRLLWWAILHGIILNVRPRRSAAKYASVWTSEGSPLKVHVERQAKLLRGRLGLAGQQVRVDYAMRYGEPSIPATLSRLKAAGCTRLLLLPLYPQYAASTTATAIDAACAWLQTVRNQPEVRTVRSFADHPGYIEALAASVREHWASNGRPTSSYRLVMSFHGLPRYALDRGDPYHCECQKTGRLLAEALGLAQEQYQICFQSRFGRAEWLQPYTAPTLRALARQGVQKVDVICPGFPADCLETLEEIAIEGKATFIEAGGREYNYVACLNERDDWIRALADIAASHLQGWPTTTPPDLSSLELSALRARALGAPS</sequence>
<evidence type="ECO:0000256" key="6">
    <source>
        <dbReference type="ARBA" id="ARBA00023239"/>
    </source>
</evidence>
<evidence type="ECO:0000256" key="7">
    <source>
        <dbReference type="ARBA" id="ARBA00023244"/>
    </source>
</evidence>
<dbReference type="FunFam" id="3.40.50.1400:FF:000002">
    <property type="entry name" value="Ferrochelatase"/>
    <property type="match status" value="1"/>
</dbReference>
<comment type="catalytic activity">
    <reaction evidence="9 10">
        <text>heme b + 2 H(+) = protoporphyrin IX + Fe(2+)</text>
        <dbReference type="Rhea" id="RHEA:22584"/>
        <dbReference type="ChEBI" id="CHEBI:15378"/>
        <dbReference type="ChEBI" id="CHEBI:29033"/>
        <dbReference type="ChEBI" id="CHEBI:57306"/>
        <dbReference type="ChEBI" id="CHEBI:60344"/>
        <dbReference type="EC" id="4.98.1.1"/>
    </reaction>
</comment>
<dbReference type="InterPro" id="IPR019772">
    <property type="entry name" value="Ferrochelatase_AS"/>
</dbReference>
<dbReference type="Gene3D" id="3.40.50.1400">
    <property type="match status" value="2"/>
</dbReference>
<keyword evidence="6 9" id="KW-0456">Lyase</keyword>
<dbReference type="GO" id="GO:0006783">
    <property type="term" value="P:heme biosynthetic process"/>
    <property type="evidence" value="ECO:0007669"/>
    <property type="project" value="UniProtKB-UniRule"/>
</dbReference>
<dbReference type="EC" id="4.98.1.1" evidence="9 10"/>
<feature type="binding site" evidence="9">
    <location>
        <position position="294"/>
    </location>
    <ligand>
        <name>Fe(2+)</name>
        <dbReference type="ChEBI" id="CHEBI:29033"/>
    </ligand>
</feature>
<dbReference type="PROSITE" id="PS00534">
    <property type="entry name" value="FERROCHELATASE"/>
    <property type="match status" value="1"/>
</dbReference>
<dbReference type="GO" id="GO:0005737">
    <property type="term" value="C:cytoplasm"/>
    <property type="evidence" value="ECO:0007669"/>
    <property type="project" value="UniProtKB-SubCell"/>
</dbReference>
<dbReference type="HAMAP" id="MF_00323">
    <property type="entry name" value="Ferrochelatase"/>
    <property type="match status" value="1"/>
</dbReference>
<keyword evidence="7 9" id="KW-0627">Porphyrin biosynthesis</keyword>
<reference evidence="11" key="2">
    <citation type="submission" date="2009-09" db="EMBL/GenBank/DDBJ databases">
        <title>Complete sequence of chromosome of Candidatus Accumulibacter phosphatis clade IIA str. UW-1.</title>
        <authorList>
            <consortium name="US DOE Joint Genome Institute"/>
            <person name="Martin H.G."/>
            <person name="Ivanova N."/>
            <person name="Kunin V."/>
            <person name="Warnecke F."/>
            <person name="Barry K."/>
            <person name="He S."/>
            <person name="Salamov A."/>
            <person name="Szeto E."/>
            <person name="Dalin E."/>
            <person name="Pangilinan J.L."/>
            <person name="Lapidus A."/>
            <person name="Lowry S."/>
            <person name="Kyrpides N.C."/>
            <person name="McMahon K.D."/>
            <person name="Hugenholtz P."/>
        </authorList>
    </citation>
    <scope>NUCLEOTIDE SEQUENCE [LARGE SCALE GENOMIC DNA]</scope>
    <source>
        <strain evidence="11">UW-1</strain>
    </source>
</reference>
<dbReference type="GO" id="GO:0004325">
    <property type="term" value="F:ferrochelatase activity"/>
    <property type="evidence" value="ECO:0007669"/>
    <property type="project" value="UniProtKB-UniRule"/>
</dbReference>
<evidence type="ECO:0000256" key="1">
    <source>
        <dbReference type="ARBA" id="ARBA00007718"/>
    </source>
</evidence>
<reference evidence="11" key="1">
    <citation type="submission" date="2009-08" db="EMBL/GenBank/DDBJ databases">
        <authorList>
            <consortium name="US DOE Joint Genome Institute"/>
            <person name="Lucas S."/>
            <person name="Copeland A."/>
            <person name="Lapidus A."/>
            <person name="Glavina del Rio T."/>
            <person name="Dalin E."/>
            <person name="Tice H."/>
            <person name="Bruce D."/>
            <person name="Barry K."/>
            <person name="Pitluck S."/>
            <person name="Lowry S."/>
            <person name="Larimer F."/>
            <person name="Land M."/>
            <person name="Hauser L."/>
            <person name="Kyrpides N."/>
            <person name="Ivanova N."/>
            <person name="McMahon K.D."/>
            <person name="Hugenholtz P."/>
        </authorList>
    </citation>
    <scope>NUCLEOTIDE SEQUENCE</scope>
    <source>
        <strain evidence="11">UW-1</strain>
    </source>
</reference>
<dbReference type="GO" id="GO:0046872">
    <property type="term" value="F:metal ion binding"/>
    <property type="evidence" value="ECO:0007669"/>
    <property type="project" value="UniProtKB-KW"/>
</dbReference>
<keyword evidence="3 9" id="KW-0479">Metal-binding</keyword>
<evidence type="ECO:0000256" key="9">
    <source>
        <dbReference type="HAMAP-Rule" id="MF_00323"/>
    </source>
</evidence>
<dbReference type="SUPFAM" id="SSF53800">
    <property type="entry name" value="Chelatase"/>
    <property type="match status" value="1"/>
</dbReference>
<dbReference type="InterPro" id="IPR033644">
    <property type="entry name" value="Ferrochelatase_C"/>
</dbReference>
<dbReference type="CDD" id="cd00419">
    <property type="entry name" value="Ferrochelatase_C"/>
    <property type="match status" value="1"/>
</dbReference>
<dbReference type="InterPro" id="IPR001015">
    <property type="entry name" value="Ferrochelatase"/>
</dbReference>
<keyword evidence="5 9" id="KW-0350">Heme biosynthesis</keyword>
<dbReference type="NCBIfam" id="TIGR00109">
    <property type="entry name" value="hemH"/>
    <property type="match status" value="1"/>
</dbReference>
<comment type="subcellular location">
    <subcellularLocation>
        <location evidence="9 10">Cytoplasm</location>
    </subcellularLocation>
</comment>
<evidence type="ECO:0000256" key="4">
    <source>
        <dbReference type="ARBA" id="ARBA00023004"/>
    </source>
</evidence>
<proteinExistence type="inferred from homology"/>
<protein>
    <recommendedName>
        <fullName evidence="9 10">Ferrochelatase</fullName>
        <ecNumber evidence="9 10">4.98.1.1</ecNumber>
    </recommendedName>
    <alternativeName>
        <fullName evidence="9">Heme synthase</fullName>
    </alternativeName>
    <alternativeName>
        <fullName evidence="9">Protoheme ferro-lyase</fullName>
    </alternativeName>
</protein>
<dbReference type="KEGG" id="app:CAP2UW1_0500"/>
<comment type="pathway">
    <text evidence="9 10">Porphyrin-containing compound metabolism; protoheme biosynthesis; protoheme from protoporphyrin-IX: step 1/1.</text>
</comment>
<keyword evidence="2 9" id="KW-0963">Cytoplasm</keyword>
<dbReference type="InterPro" id="IPR033659">
    <property type="entry name" value="Ferrochelatase_N"/>
</dbReference>
<comment type="similarity">
    <text evidence="1 9 10">Belongs to the ferrochelatase family.</text>
</comment>
<evidence type="ECO:0000256" key="8">
    <source>
        <dbReference type="ARBA" id="ARBA00024536"/>
    </source>
</evidence>
<dbReference type="PANTHER" id="PTHR11108:SF1">
    <property type="entry name" value="FERROCHELATASE, MITOCHONDRIAL"/>
    <property type="match status" value="1"/>
</dbReference>
<accession>C7RL29</accession>
<evidence type="ECO:0000256" key="5">
    <source>
        <dbReference type="ARBA" id="ARBA00023133"/>
    </source>
</evidence>
<dbReference type="Pfam" id="PF00762">
    <property type="entry name" value="Ferrochelatase"/>
    <property type="match status" value="1"/>
</dbReference>
<dbReference type="eggNOG" id="COG0276">
    <property type="taxonomic scope" value="Bacteria"/>
</dbReference>
<gene>
    <name evidence="9" type="primary">hemH</name>
    <name evidence="11" type="ordered locus">CAP2UW1_0500</name>
</gene>
<comment type="catalytic activity">
    <reaction evidence="8">
        <text>Fe-coproporphyrin III + 2 H(+) = coproporphyrin III + Fe(2+)</text>
        <dbReference type="Rhea" id="RHEA:49572"/>
        <dbReference type="ChEBI" id="CHEBI:15378"/>
        <dbReference type="ChEBI" id="CHEBI:29033"/>
        <dbReference type="ChEBI" id="CHEBI:68438"/>
        <dbReference type="ChEBI" id="CHEBI:131725"/>
        <dbReference type="EC" id="4.99.1.9"/>
    </reaction>
    <physiologicalReaction direction="right-to-left" evidence="8">
        <dbReference type="Rhea" id="RHEA:49574"/>
    </physiologicalReaction>
</comment>
<feature type="binding site" evidence="9">
    <location>
        <position position="213"/>
    </location>
    <ligand>
        <name>Fe(2+)</name>
        <dbReference type="ChEBI" id="CHEBI:29033"/>
    </ligand>
</feature>
<dbReference type="CDD" id="cd03411">
    <property type="entry name" value="Ferrochelatase_N"/>
    <property type="match status" value="1"/>
</dbReference>
<evidence type="ECO:0000256" key="3">
    <source>
        <dbReference type="ARBA" id="ARBA00022723"/>
    </source>
</evidence>
<dbReference type="AlphaFoldDB" id="C7RL29"/>